<feature type="domain" description="AB hydrolase-1" evidence="3">
    <location>
        <begin position="31"/>
        <end position="275"/>
    </location>
</feature>
<dbReference type="GO" id="GO:0016787">
    <property type="term" value="F:hydrolase activity"/>
    <property type="evidence" value="ECO:0007669"/>
    <property type="project" value="UniProtKB-KW"/>
</dbReference>
<dbReference type="AlphaFoldDB" id="A0A2U1LDL2"/>
<dbReference type="Gene3D" id="3.40.50.1820">
    <property type="entry name" value="alpha/beta hydrolase"/>
    <property type="match status" value="1"/>
</dbReference>
<dbReference type="SUPFAM" id="SSF53474">
    <property type="entry name" value="alpha/beta-Hydrolases"/>
    <property type="match status" value="1"/>
</dbReference>
<evidence type="ECO:0000313" key="4">
    <source>
        <dbReference type="EMBL" id="PWA47086.1"/>
    </source>
</evidence>
<evidence type="ECO:0000313" key="5">
    <source>
        <dbReference type="Proteomes" id="UP000245207"/>
    </source>
</evidence>
<sequence>MNRDTCLSPAFLLSKALKLSHHIRGSPYFAHSLASSLSTYHASAVWRMVLVDLRNHGRTADTEGLSPPHDTINAARDIANLVKSLEWAWPDVVIGHSLGGKVALQYALSCALGDYGVSAQLPKQVWLLDAPPGKAENNSQYEEVKKALLTLKTVPSPIPSKEWLVDHLTSLGLSKFLSEWFGSSLKKSGEHETFSFNINGAIDMFESVVMEMDYWTFLEHPPKDIEIAIVRTDSKLTWGQDLVERLESLAKKSSGKVSVDVVPNSGHWIYRDQPQMEMDHWEVLEHPPKGTETATERTESQLSWAADMIERLESLAKRESDESTGKVSVDGLPTSGHYIYRDQPQMLLEIMTPRIASLVQLPKC</sequence>
<keyword evidence="5" id="KW-1185">Reference proteome</keyword>
<dbReference type="PANTHER" id="PTHR43248:SF3">
    <property type="entry name" value="AB HYDROLASE-1 DOMAIN-CONTAINING PROTEIN"/>
    <property type="match status" value="1"/>
</dbReference>
<dbReference type="InterPro" id="IPR051601">
    <property type="entry name" value="Serine_prot/Carboxylest_S33"/>
</dbReference>
<dbReference type="STRING" id="35608.A0A2U1LDL2"/>
<dbReference type="EMBL" id="PKPP01009971">
    <property type="protein sequence ID" value="PWA47086.1"/>
    <property type="molecule type" value="Genomic_DNA"/>
</dbReference>
<name>A0A2U1LDL2_ARTAN</name>
<proteinExistence type="inferred from homology"/>
<keyword evidence="2" id="KW-0378">Hydrolase</keyword>
<accession>A0A2U1LDL2</accession>
<gene>
    <name evidence="4" type="ORF">CTI12_AA502340</name>
</gene>
<dbReference type="Pfam" id="PF12697">
    <property type="entry name" value="Abhydrolase_6"/>
    <property type="match status" value="1"/>
</dbReference>
<dbReference type="InterPro" id="IPR029058">
    <property type="entry name" value="AB_hydrolase_fold"/>
</dbReference>
<evidence type="ECO:0000256" key="2">
    <source>
        <dbReference type="ARBA" id="ARBA00022801"/>
    </source>
</evidence>
<dbReference type="InterPro" id="IPR000073">
    <property type="entry name" value="AB_hydrolase_1"/>
</dbReference>
<protein>
    <recommendedName>
        <fullName evidence="3">AB hydrolase-1 domain-containing protein</fullName>
    </recommendedName>
</protein>
<comment type="caution">
    <text evidence="4">The sequence shown here is derived from an EMBL/GenBank/DDBJ whole genome shotgun (WGS) entry which is preliminary data.</text>
</comment>
<evidence type="ECO:0000259" key="3">
    <source>
        <dbReference type="Pfam" id="PF12697"/>
    </source>
</evidence>
<evidence type="ECO:0000256" key="1">
    <source>
        <dbReference type="ARBA" id="ARBA00010088"/>
    </source>
</evidence>
<dbReference type="OrthoDB" id="8119704at2759"/>
<dbReference type="PANTHER" id="PTHR43248">
    <property type="entry name" value="2-SUCCINYL-6-HYDROXY-2,4-CYCLOHEXADIENE-1-CARBOXYLATE SYNTHASE"/>
    <property type="match status" value="1"/>
</dbReference>
<comment type="similarity">
    <text evidence="1">Belongs to the peptidase S33 family.</text>
</comment>
<dbReference type="Proteomes" id="UP000245207">
    <property type="component" value="Unassembled WGS sequence"/>
</dbReference>
<organism evidence="4 5">
    <name type="scientific">Artemisia annua</name>
    <name type="common">Sweet wormwood</name>
    <dbReference type="NCBI Taxonomy" id="35608"/>
    <lineage>
        <taxon>Eukaryota</taxon>
        <taxon>Viridiplantae</taxon>
        <taxon>Streptophyta</taxon>
        <taxon>Embryophyta</taxon>
        <taxon>Tracheophyta</taxon>
        <taxon>Spermatophyta</taxon>
        <taxon>Magnoliopsida</taxon>
        <taxon>eudicotyledons</taxon>
        <taxon>Gunneridae</taxon>
        <taxon>Pentapetalae</taxon>
        <taxon>asterids</taxon>
        <taxon>campanulids</taxon>
        <taxon>Asterales</taxon>
        <taxon>Asteraceae</taxon>
        <taxon>Asteroideae</taxon>
        <taxon>Anthemideae</taxon>
        <taxon>Artemisiinae</taxon>
        <taxon>Artemisia</taxon>
    </lineage>
</organism>
<reference evidence="4 5" key="1">
    <citation type="journal article" date="2018" name="Mol. Plant">
        <title>The genome of Artemisia annua provides insight into the evolution of Asteraceae family and artemisinin biosynthesis.</title>
        <authorList>
            <person name="Shen Q."/>
            <person name="Zhang L."/>
            <person name="Liao Z."/>
            <person name="Wang S."/>
            <person name="Yan T."/>
            <person name="Shi P."/>
            <person name="Liu M."/>
            <person name="Fu X."/>
            <person name="Pan Q."/>
            <person name="Wang Y."/>
            <person name="Lv Z."/>
            <person name="Lu X."/>
            <person name="Zhang F."/>
            <person name="Jiang W."/>
            <person name="Ma Y."/>
            <person name="Chen M."/>
            <person name="Hao X."/>
            <person name="Li L."/>
            <person name="Tang Y."/>
            <person name="Lv G."/>
            <person name="Zhou Y."/>
            <person name="Sun X."/>
            <person name="Brodelius P.E."/>
            <person name="Rose J.K.C."/>
            <person name="Tang K."/>
        </authorList>
    </citation>
    <scope>NUCLEOTIDE SEQUENCE [LARGE SCALE GENOMIC DNA]</scope>
    <source>
        <strain evidence="5">cv. Huhao1</strain>
        <tissue evidence="4">Leaf</tissue>
    </source>
</reference>